<gene>
    <name evidence="3" type="ORF">ILEXP_LOCUS43284</name>
</gene>
<dbReference type="PANTHER" id="PTHR13683">
    <property type="entry name" value="ASPARTYL PROTEASES"/>
    <property type="match status" value="1"/>
</dbReference>
<dbReference type="PANTHER" id="PTHR13683:SF227">
    <property type="entry name" value="EUKARYOTIC ASPARTYL PROTEASE FAMILY PROTEIN"/>
    <property type="match status" value="1"/>
</dbReference>
<evidence type="ECO:0000259" key="2">
    <source>
        <dbReference type="PROSITE" id="PS51767"/>
    </source>
</evidence>
<name>A0ABC8TZN8_9AQUA</name>
<proteinExistence type="inferred from homology"/>
<dbReference type="Proteomes" id="UP001642360">
    <property type="component" value="Unassembled WGS sequence"/>
</dbReference>
<dbReference type="Pfam" id="PF14543">
    <property type="entry name" value="TAXi_N"/>
    <property type="match status" value="1"/>
</dbReference>
<keyword evidence="4" id="KW-1185">Reference proteome</keyword>
<comment type="caution">
    <text evidence="3">The sequence shown here is derived from an EMBL/GenBank/DDBJ whole genome shotgun (WGS) entry which is preliminary data.</text>
</comment>
<sequence>MRYYQVTLNIGHPSKPYFLDMDTGSDLDWLQCDAPCTKCTPAPHTLYKPNKNVVTCKDPLYGSLHCLITTLAKPLTSNVTTRSSMLIMVHLWVSWSKIHFL</sequence>
<dbReference type="InterPro" id="IPR033121">
    <property type="entry name" value="PEPTIDASE_A1"/>
</dbReference>
<accession>A0ABC8TZN8</accession>
<feature type="domain" description="Peptidase A1" evidence="2">
    <location>
        <begin position="4"/>
        <end position="101"/>
    </location>
</feature>
<protein>
    <recommendedName>
        <fullName evidence="2">Peptidase A1 domain-containing protein</fullName>
    </recommendedName>
</protein>
<evidence type="ECO:0000313" key="4">
    <source>
        <dbReference type="Proteomes" id="UP001642360"/>
    </source>
</evidence>
<dbReference type="SUPFAM" id="SSF50630">
    <property type="entry name" value="Acid proteases"/>
    <property type="match status" value="1"/>
</dbReference>
<dbReference type="Gene3D" id="2.40.70.10">
    <property type="entry name" value="Acid Proteases"/>
    <property type="match status" value="1"/>
</dbReference>
<reference evidence="3 4" key="1">
    <citation type="submission" date="2024-02" db="EMBL/GenBank/DDBJ databases">
        <authorList>
            <person name="Vignale AGUSTIN F."/>
            <person name="Sosa J E."/>
            <person name="Modenutti C."/>
        </authorList>
    </citation>
    <scope>NUCLEOTIDE SEQUENCE [LARGE SCALE GENOMIC DNA]</scope>
</reference>
<organism evidence="3 4">
    <name type="scientific">Ilex paraguariensis</name>
    <name type="common">yerba mate</name>
    <dbReference type="NCBI Taxonomy" id="185542"/>
    <lineage>
        <taxon>Eukaryota</taxon>
        <taxon>Viridiplantae</taxon>
        <taxon>Streptophyta</taxon>
        <taxon>Embryophyta</taxon>
        <taxon>Tracheophyta</taxon>
        <taxon>Spermatophyta</taxon>
        <taxon>Magnoliopsida</taxon>
        <taxon>eudicotyledons</taxon>
        <taxon>Gunneridae</taxon>
        <taxon>Pentapetalae</taxon>
        <taxon>asterids</taxon>
        <taxon>campanulids</taxon>
        <taxon>Aquifoliales</taxon>
        <taxon>Aquifoliaceae</taxon>
        <taxon>Ilex</taxon>
    </lineage>
</organism>
<dbReference type="InterPro" id="IPR021109">
    <property type="entry name" value="Peptidase_aspartic_dom_sf"/>
</dbReference>
<dbReference type="EMBL" id="CAUOFW020006169">
    <property type="protein sequence ID" value="CAK9173548.1"/>
    <property type="molecule type" value="Genomic_DNA"/>
</dbReference>
<comment type="similarity">
    <text evidence="1">Belongs to the peptidase A1 family.</text>
</comment>
<dbReference type="InterPro" id="IPR032861">
    <property type="entry name" value="TAXi_N"/>
</dbReference>
<dbReference type="PROSITE" id="PS51767">
    <property type="entry name" value="PEPTIDASE_A1"/>
    <property type="match status" value="1"/>
</dbReference>
<evidence type="ECO:0000313" key="3">
    <source>
        <dbReference type="EMBL" id="CAK9173548.1"/>
    </source>
</evidence>
<evidence type="ECO:0000256" key="1">
    <source>
        <dbReference type="ARBA" id="ARBA00007447"/>
    </source>
</evidence>
<dbReference type="AlphaFoldDB" id="A0ABC8TZN8"/>
<dbReference type="InterPro" id="IPR001461">
    <property type="entry name" value="Aspartic_peptidase_A1"/>
</dbReference>